<keyword evidence="2" id="KW-0809">Transit peptide</keyword>
<evidence type="ECO:0000259" key="6">
    <source>
        <dbReference type="Pfam" id="PF25455"/>
    </source>
</evidence>
<dbReference type="EMBL" id="CASHTH010003851">
    <property type="protein sequence ID" value="CAI8050307.1"/>
    <property type="molecule type" value="Genomic_DNA"/>
</dbReference>
<proteinExistence type="predicted"/>
<feature type="compositionally biased region" description="Polar residues" evidence="4">
    <location>
        <begin position="406"/>
        <end position="418"/>
    </location>
</feature>
<protein>
    <submittedName>
        <fullName evidence="7">Transferase CAF17 homolog, mitochondrial</fullName>
    </submittedName>
</protein>
<dbReference type="GO" id="GO:0005759">
    <property type="term" value="C:mitochondrial matrix"/>
    <property type="evidence" value="ECO:0007669"/>
    <property type="project" value="TreeGrafter"/>
</dbReference>
<dbReference type="SUPFAM" id="SSF103025">
    <property type="entry name" value="Folate-binding domain"/>
    <property type="match status" value="1"/>
</dbReference>
<feature type="compositionally biased region" description="Basic and acidic residues" evidence="4">
    <location>
        <begin position="163"/>
        <end position="176"/>
    </location>
</feature>
<dbReference type="Pfam" id="PF25455">
    <property type="entry name" value="Beta-barrel_CAF17_C"/>
    <property type="match status" value="1"/>
</dbReference>
<evidence type="ECO:0000256" key="1">
    <source>
        <dbReference type="ARBA" id="ARBA00004173"/>
    </source>
</evidence>
<feature type="signal peptide" evidence="5">
    <location>
        <begin position="1"/>
        <end position="29"/>
    </location>
</feature>
<evidence type="ECO:0000256" key="5">
    <source>
        <dbReference type="SAM" id="SignalP"/>
    </source>
</evidence>
<evidence type="ECO:0000313" key="8">
    <source>
        <dbReference type="Proteomes" id="UP001174909"/>
    </source>
</evidence>
<keyword evidence="8" id="KW-1185">Reference proteome</keyword>
<keyword evidence="3" id="KW-0496">Mitochondrion</keyword>
<dbReference type="GO" id="GO:0016740">
    <property type="term" value="F:transferase activity"/>
    <property type="evidence" value="ECO:0007669"/>
    <property type="project" value="UniProtKB-KW"/>
</dbReference>
<evidence type="ECO:0000256" key="2">
    <source>
        <dbReference type="ARBA" id="ARBA00022946"/>
    </source>
</evidence>
<reference evidence="7" key="1">
    <citation type="submission" date="2023-03" db="EMBL/GenBank/DDBJ databases">
        <authorList>
            <person name="Steffen K."/>
            <person name="Cardenas P."/>
        </authorList>
    </citation>
    <scope>NUCLEOTIDE SEQUENCE</scope>
</reference>
<dbReference type="GO" id="GO:0016226">
    <property type="term" value="P:iron-sulfur cluster assembly"/>
    <property type="evidence" value="ECO:0007669"/>
    <property type="project" value="TreeGrafter"/>
</dbReference>
<comment type="subcellular location">
    <subcellularLocation>
        <location evidence="1">Mitochondrion</location>
    </subcellularLocation>
</comment>
<feature type="domain" description="CAF17 C-terminal" evidence="6">
    <location>
        <begin position="407"/>
        <end position="471"/>
    </location>
</feature>
<dbReference type="PANTHER" id="PTHR22602:SF0">
    <property type="entry name" value="TRANSFERASE CAF17, MITOCHONDRIAL-RELATED"/>
    <property type="match status" value="1"/>
</dbReference>
<feature type="region of interest" description="Disordered" evidence="4">
    <location>
        <begin position="403"/>
        <end position="427"/>
    </location>
</feature>
<comment type="caution">
    <text evidence="7">The sequence shown here is derived from an EMBL/GenBank/DDBJ whole genome shotgun (WGS) entry which is preliminary data.</text>
</comment>
<evidence type="ECO:0000256" key="4">
    <source>
        <dbReference type="SAM" id="MobiDB-lite"/>
    </source>
</evidence>
<dbReference type="InterPro" id="IPR045179">
    <property type="entry name" value="YgfZ/GcvT"/>
</dbReference>
<gene>
    <name evidence="7" type="ORF">GBAR_LOCUS27638</name>
</gene>
<feature type="compositionally biased region" description="Polar residues" evidence="4">
    <location>
        <begin position="177"/>
        <end position="186"/>
    </location>
</feature>
<evidence type="ECO:0000256" key="3">
    <source>
        <dbReference type="ARBA" id="ARBA00023128"/>
    </source>
</evidence>
<keyword evidence="5" id="KW-0732">Signal</keyword>
<organism evidence="7 8">
    <name type="scientific">Geodia barretti</name>
    <name type="common">Barrett's horny sponge</name>
    <dbReference type="NCBI Taxonomy" id="519541"/>
    <lineage>
        <taxon>Eukaryota</taxon>
        <taxon>Metazoa</taxon>
        <taxon>Porifera</taxon>
        <taxon>Demospongiae</taxon>
        <taxon>Heteroscleromorpha</taxon>
        <taxon>Tetractinellida</taxon>
        <taxon>Astrophorina</taxon>
        <taxon>Geodiidae</taxon>
        <taxon>Geodia</taxon>
    </lineage>
</organism>
<dbReference type="InterPro" id="IPR057460">
    <property type="entry name" value="CAF17_C"/>
</dbReference>
<name>A0AA35XGU6_GEOBA</name>
<dbReference type="Proteomes" id="UP001174909">
    <property type="component" value="Unassembled WGS sequence"/>
</dbReference>
<keyword evidence="7" id="KW-0808">Transferase</keyword>
<evidence type="ECO:0000313" key="7">
    <source>
        <dbReference type="EMBL" id="CAI8050307.1"/>
    </source>
</evidence>
<feature type="region of interest" description="Disordered" evidence="4">
    <location>
        <begin position="163"/>
        <end position="188"/>
    </location>
</feature>
<feature type="chain" id="PRO_5041331181" evidence="5">
    <location>
        <begin position="30"/>
        <end position="485"/>
    </location>
</feature>
<sequence>MKMSMTETCRAVCLVLLVAASTLLQRAESKKRHPLNFPKGCTCQYTRIRHLQSCTEFDEHYPRFEDMNFDAGSCMPQIPANQRVCYRTKVRDCRHGGPYYGCQLFPINDYFKLGNLPTTGGNRSSVFIDSLNNTESNSLCFYNVSVTENSSGNCSGMSLVHASDHPESSHVDRLEDANSSGNSTRSPPCGSYVRVSYTRGGRQQYRTLCREELAHLNLTLPDVTSVLIVYWTNNRKRSVLCEGHAGSTVCRHVCQLEHRALVSMDGEEGKSFLQGFVTADMERGGDEAFYSMMLNAQVKFAPVDDHRVWALFPGQPSTPPAVTTERKFILSHDPRSRYFGTRVILPSQMSPSHLWPNMEVVDMGVYHRHRMVSGIPEGSDDIISGRSLPLECNLDYMNGGVLSPGTPVQSGADVTSSSGGDGKSAGRILSSHGCHGLALLKLSAASKGELYARDEDGKQVTVTAHIPEYWPNHTHSSSSSSNQES</sequence>
<accession>A0AA35XGU6</accession>
<dbReference type="PANTHER" id="PTHR22602">
    <property type="entry name" value="TRANSFERASE CAF17, MITOCHONDRIAL-RELATED"/>
    <property type="match status" value="1"/>
</dbReference>
<dbReference type="AlphaFoldDB" id="A0AA35XGU6"/>